<dbReference type="InterPro" id="IPR010982">
    <property type="entry name" value="Lambda_DNA-bd_dom_sf"/>
</dbReference>
<sequence>MSNNLISYEELIAFHPGSYIEDIIDELNITQDEFAKRMGVSSKTISKIVNGKANITEILAEKLSRFTGVSYKTWMNLQASYNKKVIEIKNKMALDEEKEIAKEIDFNYFKKELKIIEDKTYRIDEKIEFLRRFLNISNLSYLKDFNSNVSYRNNKFSSDINEKSIIKSNVMLEIAINEARKKADKSLDINKLKSKLNDLKSLINSNDTVYEKLEEILLECGIILVTLPYFKGSNLNGAVYKFNNGSVLLLITDKQKRSDIFWFTLMHEIGHIINKDFNSNLDKNKYDCNENKADKFAQDFLINPISYKKFVENHEFDRESLEKFVKDNFITSDIVVGRLKNDGYIRQELYNNYNKFMKIPKKNIDILEDIAYYIN</sequence>
<name>A0A6N2TFU9_9FIRM</name>
<dbReference type="GO" id="GO:0003677">
    <property type="term" value="F:DNA binding"/>
    <property type="evidence" value="ECO:0007669"/>
    <property type="project" value="UniProtKB-KW"/>
</dbReference>
<dbReference type="SMART" id="SM00530">
    <property type="entry name" value="HTH_XRE"/>
    <property type="match status" value="1"/>
</dbReference>
<dbReference type="NCBIfam" id="TIGR02607">
    <property type="entry name" value="antidote_HigA"/>
    <property type="match status" value="1"/>
</dbReference>
<gene>
    <name evidence="4" type="primary">yddM</name>
    <name evidence="4" type="ORF">AVLFYP127_00590</name>
</gene>
<organism evidence="4">
    <name type="scientific">Anaerococcus vaginalis</name>
    <dbReference type="NCBI Taxonomy" id="33037"/>
    <lineage>
        <taxon>Bacteria</taxon>
        <taxon>Bacillati</taxon>
        <taxon>Bacillota</taxon>
        <taxon>Tissierellia</taxon>
        <taxon>Tissierellales</taxon>
        <taxon>Peptoniphilaceae</taxon>
        <taxon>Anaerococcus</taxon>
    </lineage>
</organism>
<dbReference type="PANTHER" id="PTHR36924:SF1">
    <property type="entry name" value="ANTITOXIN HIGA-1"/>
    <property type="match status" value="1"/>
</dbReference>
<accession>A0A6N2TFU9</accession>
<evidence type="ECO:0000256" key="2">
    <source>
        <dbReference type="ARBA" id="ARBA00023125"/>
    </source>
</evidence>
<dbReference type="AlphaFoldDB" id="A0A6N2TFU9"/>
<dbReference type="Pfam" id="PF06114">
    <property type="entry name" value="Peptidase_M78"/>
    <property type="match status" value="1"/>
</dbReference>
<feature type="domain" description="HTH cro/C1-type" evidence="3">
    <location>
        <begin position="20"/>
        <end position="74"/>
    </location>
</feature>
<dbReference type="RefSeq" id="WP_156329128.1">
    <property type="nucleotide sequence ID" value="NZ_CACRSW010000026.1"/>
</dbReference>
<dbReference type="Gene3D" id="1.10.10.2910">
    <property type="match status" value="1"/>
</dbReference>
<dbReference type="InterPro" id="IPR001387">
    <property type="entry name" value="Cro/C1-type_HTH"/>
</dbReference>
<keyword evidence="2" id="KW-0238">DNA-binding</keyword>
<dbReference type="SUPFAM" id="SSF47413">
    <property type="entry name" value="lambda repressor-like DNA-binding domains"/>
    <property type="match status" value="1"/>
</dbReference>
<dbReference type="EMBL" id="CACRSW010000026">
    <property type="protein sequence ID" value="VYT03643.1"/>
    <property type="molecule type" value="Genomic_DNA"/>
</dbReference>
<reference evidence="4" key="1">
    <citation type="submission" date="2019-11" db="EMBL/GenBank/DDBJ databases">
        <authorList>
            <person name="Feng L."/>
        </authorList>
    </citation>
    <scope>NUCLEOTIDE SEQUENCE</scope>
    <source>
        <strain evidence="4">AvaginalisLFYP127</strain>
    </source>
</reference>
<evidence type="ECO:0000259" key="3">
    <source>
        <dbReference type="PROSITE" id="PS50943"/>
    </source>
</evidence>
<protein>
    <submittedName>
        <fullName evidence="4">Putative HTH-type transcriptional regulator YddM</fullName>
    </submittedName>
</protein>
<evidence type="ECO:0000313" key="4">
    <source>
        <dbReference type="EMBL" id="VYT03643.1"/>
    </source>
</evidence>
<dbReference type="PROSITE" id="PS50943">
    <property type="entry name" value="HTH_CROC1"/>
    <property type="match status" value="1"/>
</dbReference>
<comment type="similarity">
    <text evidence="1">Belongs to the short-chain fatty acyl-CoA assimilation regulator (ScfR) family.</text>
</comment>
<dbReference type="InterPro" id="IPR010359">
    <property type="entry name" value="IrrE_HExxH"/>
</dbReference>
<dbReference type="CDD" id="cd00093">
    <property type="entry name" value="HTH_XRE"/>
    <property type="match status" value="1"/>
</dbReference>
<dbReference type="PANTHER" id="PTHR36924">
    <property type="entry name" value="ANTITOXIN HIGA-1"/>
    <property type="match status" value="1"/>
</dbReference>
<proteinExistence type="inferred from homology"/>
<dbReference type="Pfam" id="PF01381">
    <property type="entry name" value="HTH_3"/>
    <property type="match status" value="1"/>
</dbReference>
<evidence type="ECO:0000256" key="1">
    <source>
        <dbReference type="ARBA" id="ARBA00007227"/>
    </source>
</evidence>
<dbReference type="Gene3D" id="1.10.260.40">
    <property type="entry name" value="lambda repressor-like DNA-binding domains"/>
    <property type="match status" value="1"/>
</dbReference>
<dbReference type="InterPro" id="IPR013430">
    <property type="entry name" value="Toxin_antidote_HigA"/>
</dbReference>